<comment type="caution">
    <text evidence="3">The sequence shown here is derived from an EMBL/GenBank/DDBJ whole genome shotgun (WGS) entry which is preliminary data.</text>
</comment>
<dbReference type="Proteomes" id="UP000236333">
    <property type="component" value="Unassembled WGS sequence"/>
</dbReference>
<dbReference type="InterPro" id="IPR003615">
    <property type="entry name" value="HNH_nuc"/>
</dbReference>
<feature type="domain" description="HNH nuclease" evidence="2">
    <location>
        <begin position="627"/>
        <end position="684"/>
    </location>
</feature>
<evidence type="ECO:0000313" key="4">
    <source>
        <dbReference type="Proteomes" id="UP000236333"/>
    </source>
</evidence>
<feature type="region of interest" description="Disordered" evidence="1">
    <location>
        <begin position="339"/>
        <end position="407"/>
    </location>
</feature>
<accession>A0A2J7ZNX8</accession>
<dbReference type="AlphaFoldDB" id="A0A2J7ZNX8"/>
<name>A0A2J7ZNX8_9CHLO</name>
<feature type="compositionally biased region" description="Low complexity" evidence="1">
    <location>
        <begin position="356"/>
        <end position="374"/>
    </location>
</feature>
<proteinExistence type="predicted"/>
<dbReference type="OrthoDB" id="562395at2759"/>
<dbReference type="EMBL" id="PGGS01000748">
    <property type="protein sequence ID" value="PNH01969.1"/>
    <property type="molecule type" value="Genomic_DNA"/>
</dbReference>
<gene>
    <name evidence="3" type="ORF">TSOC_012088</name>
</gene>
<keyword evidence="4" id="KW-1185">Reference proteome</keyword>
<reference evidence="3 4" key="1">
    <citation type="journal article" date="2017" name="Mol. Biol. Evol.">
        <title>The 4-celled Tetrabaena socialis nuclear genome reveals the essential components for genetic control of cell number at the origin of multicellularity in the volvocine lineage.</title>
        <authorList>
            <person name="Featherston J."/>
            <person name="Arakaki Y."/>
            <person name="Hanschen E.R."/>
            <person name="Ferris P.J."/>
            <person name="Michod R.E."/>
            <person name="Olson B.J.S.C."/>
            <person name="Nozaki H."/>
            <person name="Durand P.M."/>
        </authorList>
    </citation>
    <scope>NUCLEOTIDE SEQUENCE [LARGE SCALE GENOMIC DNA]</scope>
    <source>
        <strain evidence="3 4">NIES-571</strain>
    </source>
</reference>
<evidence type="ECO:0000259" key="2">
    <source>
        <dbReference type="Pfam" id="PF13391"/>
    </source>
</evidence>
<sequence>MGSRSVSLVDRAYSPAAYTANPHARLVGVGAACMPAPPALGGFGLLPLVEHVRGRHAALAARCLVGACPGLGAVQLPWALVALALLQHLHPAASPLCLLTARVTPARGLHPAAVLVLGRPVPASCPALVQLASAFFALPPPVIITPPEPGPWCFNAPLWGNPFLPGPAPGRSLDTDFADLANVPGLCTVGMAVSCCLAMEVIPLAVPPAPPGRPLNPAATARRMTAAYHAVVLGGILRCEPAALPLPLRSYTTARARLLALYPWIPPDWRAAVGAVLQEPGADPEQFIKLFRVYVEAHRGTDPYVALCTSLQNHSWVLEYTGDKTLEAVSAAFTERFAQKGKRTDRNDRTDNDGFQPASKRQRASASAAASRQPGQNPARQQGESSQPRQNPPPWNQNRRAGPPDLLGLTRIEVGGRRLSHLEWRQIKEKGLSLDTDFADLANVPGLCTVGMAVSCCLAMEVIPLAVPPAPPGRPLNPAATARRMTAAYHAVVLGGILRIIRVSAETVADFGPGYLLFLLFQMSTIRESLYLVRGETRASVEPILNALIEDGYDVEAEAGDAFRMLNARDLKAHLNLRQINVLQAVINGLLALDSFRPTSVSSASIGQGYRKEALLYYGFAESSVWCMVTREGPDNVTAAHVYRRKGWSPFVLAMLGKEVNDPSNILFMRAPIEVKFDKLEICIIPLNNNEFQASTTAGNVAQNGNIKVLRPDLLLRGREQYIGVGSGTDTKKWSDVDGLLLQFPDSAAGGRPARRLLAWHAGIAIKHAVLNGWQQQGAVVIPPSAGWASPGYDQGLMDRFLASTQVVKEGDAESTGEGTEL</sequence>
<feature type="compositionally biased region" description="Polar residues" evidence="1">
    <location>
        <begin position="375"/>
        <end position="386"/>
    </location>
</feature>
<feature type="compositionally biased region" description="Basic and acidic residues" evidence="1">
    <location>
        <begin position="342"/>
        <end position="352"/>
    </location>
</feature>
<evidence type="ECO:0000256" key="1">
    <source>
        <dbReference type="SAM" id="MobiDB-lite"/>
    </source>
</evidence>
<organism evidence="3 4">
    <name type="scientific">Tetrabaena socialis</name>
    <dbReference type="NCBI Taxonomy" id="47790"/>
    <lineage>
        <taxon>Eukaryota</taxon>
        <taxon>Viridiplantae</taxon>
        <taxon>Chlorophyta</taxon>
        <taxon>core chlorophytes</taxon>
        <taxon>Chlorophyceae</taxon>
        <taxon>CS clade</taxon>
        <taxon>Chlamydomonadales</taxon>
        <taxon>Tetrabaenaceae</taxon>
        <taxon>Tetrabaena</taxon>
    </lineage>
</organism>
<dbReference type="Pfam" id="PF13391">
    <property type="entry name" value="HNH_2"/>
    <property type="match status" value="1"/>
</dbReference>
<evidence type="ECO:0000313" key="3">
    <source>
        <dbReference type="EMBL" id="PNH01969.1"/>
    </source>
</evidence>
<protein>
    <recommendedName>
        <fullName evidence="2">HNH nuclease domain-containing protein</fullName>
    </recommendedName>
</protein>